<comment type="caution">
    <text evidence="1">The sequence shown here is derived from an EMBL/GenBank/DDBJ whole genome shotgun (WGS) entry which is preliminary data.</text>
</comment>
<reference evidence="1" key="1">
    <citation type="submission" date="2019-08" db="EMBL/GenBank/DDBJ databases">
        <authorList>
            <person name="Kucharzyk K."/>
            <person name="Murdoch R.W."/>
            <person name="Higgins S."/>
            <person name="Loffler F."/>
        </authorList>
    </citation>
    <scope>NUCLEOTIDE SEQUENCE</scope>
</reference>
<protein>
    <submittedName>
        <fullName evidence="1">Uncharacterized protein</fullName>
    </submittedName>
</protein>
<organism evidence="1">
    <name type="scientific">bioreactor metagenome</name>
    <dbReference type="NCBI Taxonomy" id="1076179"/>
    <lineage>
        <taxon>unclassified sequences</taxon>
        <taxon>metagenomes</taxon>
        <taxon>ecological metagenomes</taxon>
    </lineage>
</organism>
<dbReference type="AlphaFoldDB" id="A0A645BZT2"/>
<gene>
    <name evidence="1" type="ORF">SDC9_117735</name>
</gene>
<sequence>MGKDCVPRRVPGEAFQCARDNNRQPVQGLRLSLLRCGRLVGHPHPGGRPAIHHLEMPGLGEPLHNRLSDDRAHALGGRQLVHRRRPDRVHRAEVIGQRPCRGRPDVADRQAHQHSPQRLLLGGLQIRQQLVAGRRQHASIDDLIGRVRLLGRPGVQGHPHQLCGGQVEKARLVRQHPAGQQPAGPLPAQGLDVEAVPRCQREQPFGQLSGAGLRVRAADVLVGFLFRTKLRPADRAVGGHHEGSLGAIAQFHDRPEDLRDHVTGLAQHDGVTDQHALAGHFPGIVQGGPRDRGTGDLDRLHHRKGGHAAGASDIDLDIEQLGVHLFGRVLVGDRPARRP</sequence>
<dbReference type="EMBL" id="VSSQ01023685">
    <property type="protein sequence ID" value="MPM70775.1"/>
    <property type="molecule type" value="Genomic_DNA"/>
</dbReference>
<evidence type="ECO:0000313" key="1">
    <source>
        <dbReference type="EMBL" id="MPM70775.1"/>
    </source>
</evidence>
<name>A0A645BZT2_9ZZZZ</name>
<proteinExistence type="predicted"/>
<accession>A0A645BZT2</accession>